<feature type="region of interest" description="Disordered" evidence="6">
    <location>
        <begin position="34"/>
        <end position="138"/>
    </location>
</feature>
<comment type="similarity">
    <text evidence="5">Belongs to the BBP/SF1 family.</text>
</comment>
<dbReference type="GO" id="GO:0045131">
    <property type="term" value="F:pre-mRNA branch point binding"/>
    <property type="evidence" value="ECO:0007669"/>
    <property type="project" value="UniProtKB-UniRule"/>
</dbReference>
<dbReference type="Pfam" id="PF16275">
    <property type="entry name" value="SF1-HH"/>
    <property type="match status" value="1"/>
</dbReference>
<dbReference type="PANTHER" id="PTHR11208">
    <property type="entry name" value="RNA-BINDING PROTEIN RELATED"/>
    <property type="match status" value="1"/>
</dbReference>
<keyword evidence="5" id="KW-0507">mRNA processing</keyword>
<feature type="compositionally biased region" description="Basic and acidic residues" evidence="6">
    <location>
        <begin position="65"/>
        <end position="99"/>
    </location>
</feature>
<dbReference type="Pfam" id="PF22675">
    <property type="entry name" value="KH-I_KHDC4-BBP"/>
    <property type="match status" value="1"/>
</dbReference>
<dbReference type="GO" id="GO:0008270">
    <property type="term" value="F:zinc ion binding"/>
    <property type="evidence" value="ECO:0007669"/>
    <property type="project" value="UniProtKB-UniRule"/>
</dbReference>
<keyword evidence="1 5" id="KW-0479">Metal-binding</keyword>
<protein>
    <recommendedName>
        <fullName evidence="5">Branchpoint-bridging protein</fullName>
    </recommendedName>
</protein>
<evidence type="ECO:0000313" key="8">
    <source>
        <dbReference type="EMBL" id="OQV24906.1"/>
    </source>
</evidence>
<comment type="caution">
    <text evidence="8">The sequence shown here is derived from an EMBL/GenBank/DDBJ whole genome shotgun (WGS) entry which is preliminary data.</text>
</comment>
<dbReference type="InterPro" id="IPR045071">
    <property type="entry name" value="BBP-like"/>
</dbReference>
<evidence type="ECO:0000256" key="6">
    <source>
        <dbReference type="SAM" id="MobiDB-lite"/>
    </source>
</evidence>
<dbReference type="OrthoDB" id="10021397at2759"/>
<accession>A0A1W0XBM9</accession>
<keyword evidence="5" id="KW-0747">Spliceosome</keyword>
<dbReference type="SMART" id="SM00322">
    <property type="entry name" value="KH"/>
    <property type="match status" value="1"/>
</dbReference>
<dbReference type="PANTHER" id="PTHR11208:SF45">
    <property type="entry name" value="SPLICING FACTOR 1"/>
    <property type="match status" value="1"/>
</dbReference>
<dbReference type="InterPro" id="IPR055256">
    <property type="entry name" value="KH_1_KHDC4/BBP-like"/>
</dbReference>
<dbReference type="Proteomes" id="UP000192578">
    <property type="component" value="Unassembled WGS sequence"/>
</dbReference>
<dbReference type="InterPro" id="IPR036612">
    <property type="entry name" value="KH_dom_type_1_sf"/>
</dbReference>
<feature type="compositionally biased region" description="Polar residues" evidence="6">
    <location>
        <begin position="106"/>
        <end position="118"/>
    </location>
</feature>
<keyword evidence="3 5" id="KW-0862">Zinc</keyword>
<dbReference type="InterPro" id="IPR047086">
    <property type="entry name" value="SF1-HH_sf"/>
</dbReference>
<keyword evidence="9" id="KW-1185">Reference proteome</keyword>
<name>A0A1W0XBM9_HYPEX</name>
<dbReference type="SUPFAM" id="SSF54791">
    <property type="entry name" value="Eukaryotic type KH-domain (KH-domain type I)"/>
    <property type="match status" value="1"/>
</dbReference>
<organism evidence="8 9">
    <name type="scientific">Hypsibius exemplaris</name>
    <name type="common">Freshwater tardigrade</name>
    <dbReference type="NCBI Taxonomy" id="2072580"/>
    <lineage>
        <taxon>Eukaryota</taxon>
        <taxon>Metazoa</taxon>
        <taxon>Ecdysozoa</taxon>
        <taxon>Tardigrada</taxon>
        <taxon>Eutardigrada</taxon>
        <taxon>Parachela</taxon>
        <taxon>Hypsibioidea</taxon>
        <taxon>Hypsibiidae</taxon>
        <taxon>Hypsibius</taxon>
    </lineage>
</organism>
<dbReference type="GO" id="GO:0003729">
    <property type="term" value="F:mRNA binding"/>
    <property type="evidence" value="ECO:0007669"/>
    <property type="project" value="TreeGrafter"/>
</dbReference>
<evidence type="ECO:0000256" key="1">
    <source>
        <dbReference type="ARBA" id="ARBA00022723"/>
    </source>
</evidence>
<dbReference type="InterPro" id="IPR004087">
    <property type="entry name" value="KH_dom"/>
</dbReference>
<gene>
    <name evidence="8" type="ORF">BV898_01120</name>
</gene>
<feature type="domain" description="K Homology" evidence="7">
    <location>
        <begin position="244"/>
        <end position="336"/>
    </location>
</feature>
<dbReference type="Gene3D" id="6.10.140.1790">
    <property type="match status" value="1"/>
</dbReference>
<sequence>MASGANSQPLGRFIPKAPAVVASESLLKPAYVAATAGAGTSTTTTRRSRFSDTPIPAPVISPGLVDRKSVSSRDFSRVEDSDYHRNGRGRGNDDADDSRSGFSKFGSPSASSDNNPSREGSAEPAKKKRKSRWAESSDVRSFIPGMPTIIPAHLTKEQEKAYLLQLQIEDYSRKLRTGDLGIPANAEERSPSPEPIYNHEGKRLNTRDMRTRRKLEDERHKLIQQMFELNPEYKPPSDYKAPLAKYTDKVVIPQDDHPEINFVGLLIGPRGNTLKQLEKDVGGYCKIIIRGKGSVKEGKLGRGNRDPLPGEDEPLHAYITGQSPEAVRGAVDRNLVENPFENLVENPFANPLENLVENPFENLVENPFENLVENPFEDLVENPFEDLVENPFEDLVENPFPNPCLSALLE</sequence>
<dbReference type="GO" id="GO:0005681">
    <property type="term" value="C:spliceosomal complex"/>
    <property type="evidence" value="ECO:0007669"/>
    <property type="project" value="UniProtKB-KW"/>
</dbReference>
<comment type="function">
    <text evidence="5">Necessary for the splicing of pre-mRNA. Has a role in the recognition of the branch site (5'-UACUAAC-3'), the pyrimidine tract and the 3'-splice site at the 3'-end of introns.</text>
</comment>
<dbReference type="GO" id="GO:0000398">
    <property type="term" value="P:mRNA splicing, via spliceosome"/>
    <property type="evidence" value="ECO:0007669"/>
    <property type="project" value="UniProtKB-UniRule"/>
</dbReference>
<evidence type="ECO:0000256" key="4">
    <source>
        <dbReference type="ARBA" id="ARBA00022884"/>
    </source>
</evidence>
<dbReference type="EMBL" id="MTYJ01000004">
    <property type="protein sequence ID" value="OQV24906.1"/>
    <property type="molecule type" value="Genomic_DNA"/>
</dbReference>
<keyword evidence="2 5" id="KW-0863">Zinc-finger</keyword>
<dbReference type="GO" id="GO:0048024">
    <property type="term" value="P:regulation of mRNA splicing, via spliceosome"/>
    <property type="evidence" value="ECO:0007669"/>
    <property type="project" value="TreeGrafter"/>
</dbReference>
<evidence type="ECO:0000259" key="7">
    <source>
        <dbReference type="SMART" id="SM00322"/>
    </source>
</evidence>
<comment type="subcellular location">
    <subcellularLocation>
        <location evidence="5">Nucleus</location>
    </subcellularLocation>
</comment>
<evidence type="ECO:0000256" key="2">
    <source>
        <dbReference type="ARBA" id="ARBA00022771"/>
    </source>
</evidence>
<dbReference type="AlphaFoldDB" id="A0A1W0XBM9"/>
<proteinExistence type="inferred from homology"/>
<keyword evidence="5" id="KW-0539">Nucleus</keyword>
<reference evidence="9" key="1">
    <citation type="submission" date="2017-01" db="EMBL/GenBank/DDBJ databases">
        <title>Comparative genomics of anhydrobiosis in the tardigrade Hypsibius dujardini.</title>
        <authorList>
            <person name="Yoshida Y."/>
            <person name="Koutsovoulos G."/>
            <person name="Laetsch D."/>
            <person name="Stevens L."/>
            <person name="Kumar S."/>
            <person name="Horikawa D."/>
            <person name="Ishino K."/>
            <person name="Komine S."/>
            <person name="Tomita M."/>
            <person name="Blaxter M."/>
            <person name="Arakawa K."/>
        </authorList>
    </citation>
    <scope>NUCLEOTIDE SEQUENCE [LARGE SCALE GENOMIC DNA]</scope>
    <source>
        <strain evidence="9">Z151</strain>
    </source>
</reference>
<dbReference type="Gene3D" id="3.30.1370.10">
    <property type="entry name" value="K Homology domain, type 1"/>
    <property type="match status" value="1"/>
</dbReference>
<feature type="compositionally biased region" description="Low complexity" evidence="6">
    <location>
        <begin position="34"/>
        <end position="45"/>
    </location>
</feature>
<evidence type="ECO:0000256" key="5">
    <source>
        <dbReference type="RuleBase" id="RU367126"/>
    </source>
</evidence>
<dbReference type="InterPro" id="IPR032570">
    <property type="entry name" value="SF1-HH"/>
</dbReference>
<evidence type="ECO:0000256" key="3">
    <source>
        <dbReference type="ARBA" id="ARBA00022833"/>
    </source>
</evidence>
<keyword evidence="4" id="KW-0694">RNA-binding</keyword>
<keyword evidence="5" id="KW-0508">mRNA splicing</keyword>
<dbReference type="CDD" id="cd22382">
    <property type="entry name" value="KH-I_SF1"/>
    <property type="match status" value="1"/>
</dbReference>
<evidence type="ECO:0000313" key="9">
    <source>
        <dbReference type="Proteomes" id="UP000192578"/>
    </source>
</evidence>